<dbReference type="EMBL" id="JAGEUA010000001">
    <property type="protein sequence ID" value="KAL1022577.1"/>
    <property type="molecule type" value="Genomic_DNA"/>
</dbReference>
<evidence type="ECO:0000313" key="3">
    <source>
        <dbReference type="Proteomes" id="UP001557470"/>
    </source>
</evidence>
<evidence type="ECO:0000259" key="1">
    <source>
        <dbReference type="PROSITE" id="PS50209"/>
    </source>
</evidence>
<proteinExistence type="predicted"/>
<evidence type="ECO:0000313" key="2">
    <source>
        <dbReference type="EMBL" id="KAL1022577.1"/>
    </source>
</evidence>
<dbReference type="InterPro" id="IPR001315">
    <property type="entry name" value="CARD"/>
</dbReference>
<dbReference type="PANTHER" id="PTHR47901:SF3">
    <property type="entry name" value="CASPASE-1"/>
    <property type="match status" value="1"/>
</dbReference>
<dbReference type="InterPro" id="IPR011029">
    <property type="entry name" value="DEATH-like_dom_sf"/>
</dbReference>
<dbReference type="SUPFAM" id="SSF47986">
    <property type="entry name" value="DEATH domain"/>
    <property type="match status" value="1"/>
</dbReference>
<dbReference type="InterPro" id="IPR002398">
    <property type="entry name" value="Pept_C14"/>
</dbReference>
<dbReference type="Proteomes" id="UP001557470">
    <property type="component" value="Unassembled WGS sequence"/>
</dbReference>
<dbReference type="PROSITE" id="PS50209">
    <property type="entry name" value="CARD"/>
    <property type="match status" value="1"/>
</dbReference>
<dbReference type="Gene3D" id="1.10.533.10">
    <property type="entry name" value="Death Domain, Fas"/>
    <property type="match status" value="1"/>
</dbReference>
<comment type="caution">
    <text evidence="2">The sequence shown here is derived from an EMBL/GenBank/DDBJ whole genome shotgun (WGS) entry which is preliminary data.</text>
</comment>
<keyword evidence="3" id="KW-1185">Reference proteome</keyword>
<accession>A0ABD0XPV3</accession>
<dbReference type="SMART" id="SM00114">
    <property type="entry name" value="CARD"/>
    <property type="match status" value="1"/>
</dbReference>
<reference evidence="2 3" key="1">
    <citation type="submission" date="2024-06" db="EMBL/GenBank/DDBJ databases">
        <authorList>
            <person name="Pan Q."/>
            <person name="Wen M."/>
            <person name="Jouanno E."/>
            <person name="Zahm M."/>
            <person name="Klopp C."/>
            <person name="Cabau C."/>
            <person name="Louis A."/>
            <person name="Berthelot C."/>
            <person name="Parey E."/>
            <person name="Roest Crollius H."/>
            <person name="Montfort J."/>
            <person name="Robinson-Rechavi M."/>
            <person name="Bouchez O."/>
            <person name="Lampietro C."/>
            <person name="Lopez Roques C."/>
            <person name="Donnadieu C."/>
            <person name="Postlethwait J."/>
            <person name="Bobe J."/>
            <person name="Verreycken H."/>
            <person name="Guiguen Y."/>
        </authorList>
    </citation>
    <scope>NUCLEOTIDE SEQUENCE [LARGE SCALE GENOMIC DNA]</scope>
    <source>
        <strain evidence="2">Up_M1</strain>
        <tissue evidence="2">Testis</tissue>
    </source>
</reference>
<sequence>MRRKRRKPYLKEENFTNLVEVMADKELYKARKLFIESVSKQVINQLLDDLFADTVLNEEEKDSVKEENNARAEQARCLIDMVRKKGSTASQKMIDHIKNRDPGLFEKLFE</sequence>
<protein>
    <recommendedName>
        <fullName evidence="1">CARD domain-containing protein</fullName>
    </recommendedName>
</protein>
<organism evidence="2 3">
    <name type="scientific">Umbra pygmaea</name>
    <name type="common">Eastern mudminnow</name>
    <dbReference type="NCBI Taxonomy" id="75934"/>
    <lineage>
        <taxon>Eukaryota</taxon>
        <taxon>Metazoa</taxon>
        <taxon>Chordata</taxon>
        <taxon>Craniata</taxon>
        <taxon>Vertebrata</taxon>
        <taxon>Euteleostomi</taxon>
        <taxon>Actinopterygii</taxon>
        <taxon>Neopterygii</taxon>
        <taxon>Teleostei</taxon>
        <taxon>Protacanthopterygii</taxon>
        <taxon>Esociformes</taxon>
        <taxon>Umbridae</taxon>
        <taxon>Umbra</taxon>
    </lineage>
</organism>
<name>A0ABD0XPV3_UMBPY</name>
<gene>
    <name evidence="2" type="ORF">UPYG_G00029480</name>
</gene>
<dbReference type="AlphaFoldDB" id="A0ABD0XPV3"/>
<dbReference type="PANTHER" id="PTHR47901">
    <property type="entry name" value="CASPASE RECRUITMENT DOMAIN-CONTAINING PROTEIN 18"/>
    <property type="match status" value="1"/>
</dbReference>
<dbReference type="CDD" id="cd08325">
    <property type="entry name" value="CARD_CASP1-like"/>
    <property type="match status" value="1"/>
</dbReference>
<feature type="domain" description="CARD" evidence="1">
    <location>
        <begin position="19"/>
        <end position="110"/>
    </location>
</feature>
<dbReference type="Pfam" id="PF00619">
    <property type="entry name" value="CARD"/>
    <property type="match status" value="1"/>
</dbReference>